<sequence length="386" mass="43688">MSSDPKSWSIGIEEEYQIIDPHTRALTSASQSILSFIEPDLQQHIDSELQSSQIETASPICYTLSEVRNMVIHMRAGLISAAAKANCWIAAAATHPFSHWNEQQITQKPRYQQVQQNYQQLSHEQVIQGCHVHIGCPDRELALQIINRARLWLAPLLALSANSPYWLKADTGYASFRSIIWSRWPIAGPPPYIPTSAAYNDLIRLFIRTGTLEDASHVYWDIRLSEHYPTIEFRIMDVCMTVDETVMLTGLIRALVQTCAEQARQGIPYPTVPNEVLRAAHWRAARYGLEQDLTDADAGSIIPAHELIERFLLLLRPVLKENNEWAEISTLVNATLRHGNGAMRQRTAFKNTERHQDVVDFIVAETARGVAQHPLVAELQHKVAQH</sequence>
<protein>
    <recommendedName>
        <fullName evidence="5">Putative glutamate--cysteine ligase 2</fullName>
        <ecNumber evidence="5">6.3.2.2</ecNumber>
    </recommendedName>
    <alternativeName>
        <fullName evidence="5">Gamma-glutamylcysteine synthetase 2</fullName>
        <shortName evidence="5">GCS 2</shortName>
        <shortName evidence="5">Gamma-GCS 2</shortName>
    </alternativeName>
</protein>
<comment type="catalytic activity">
    <reaction evidence="4 5">
        <text>L-cysteine + L-glutamate + ATP = gamma-L-glutamyl-L-cysteine + ADP + phosphate + H(+)</text>
        <dbReference type="Rhea" id="RHEA:13285"/>
        <dbReference type="ChEBI" id="CHEBI:15378"/>
        <dbReference type="ChEBI" id="CHEBI:29985"/>
        <dbReference type="ChEBI" id="CHEBI:30616"/>
        <dbReference type="ChEBI" id="CHEBI:35235"/>
        <dbReference type="ChEBI" id="CHEBI:43474"/>
        <dbReference type="ChEBI" id="CHEBI:58173"/>
        <dbReference type="ChEBI" id="CHEBI:456216"/>
        <dbReference type="EC" id="6.3.2.2"/>
    </reaction>
</comment>
<dbReference type="PANTHER" id="PTHR36510:SF1">
    <property type="entry name" value="GLUTAMATE--CYSTEINE LIGASE 2-RELATED"/>
    <property type="match status" value="1"/>
</dbReference>
<dbReference type="EC" id="6.3.2.2" evidence="5"/>
<comment type="caution">
    <text evidence="6">The sequence shown here is derived from an EMBL/GenBank/DDBJ whole genome shotgun (WGS) entry which is preliminary data.</text>
</comment>
<dbReference type="GO" id="GO:0004357">
    <property type="term" value="F:glutamate-cysteine ligase activity"/>
    <property type="evidence" value="ECO:0007669"/>
    <property type="project" value="UniProtKB-EC"/>
</dbReference>
<dbReference type="Proteomes" id="UP000287188">
    <property type="component" value="Unassembled WGS sequence"/>
</dbReference>
<dbReference type="RefSeq" id="WP_126556107.1">
    <property type="nucleotide sequence ID" value="NZ_BIFS01000002.1"/>
</dbReference>
<keyword evidence="2 5" id="KW-0547">Nucleotide-binding</keyword>
<dbReference type="SUPFAM" id="SSF55931">
    <property type="entry name" value="Glutamine synthetase/guanido kinase"/>
    <property type="match status" value="1"/>
</dbReference>
<gene>
    <name evidence="6" type="ORF">KDK_65990</name>
</gene>
<evidence type="ECO:0000256" key="1">
    <source>
        <dbReference type="ARBA" id="ARBA00022598"/>
    </source>
</evidence>
<evidence type="ECO:0000256" key="4">
    <source>
        <dbReference type="ARBA" id="ARBA00048819"/>
    </source>
</evidence>
<dbReference type="InterPro" id="IPR011793">
    <property type="entry name" value="YbdK"/>
</dbReference>
<dbReference type="HAMAP" id="MF_01609">
    <property type="entry name" value="Glu_cys_ligase_2"/>
    <property type="match status" value="1"/>
</dbReference>
<proteinExistence type="inferred from homology"/>
<dbReference type="OrthoDB" id="149335at2"/>
<keyword evidence="3 5" id="KW-0067">ATP-binding</keyword>
<accession>A0A402AUS1</accession>
<dbReference type="InterPro" id="IPR050141">
    <property type="entry name" value="GCL_type2/YbdK_subfam"/>
</dbReference>
<dbReference type="NCBIfam" id="NF010041">
    <property type="entry name" value="PRK13517.1-1"/>
    <property type="match status" value="1"/>
</dbReference>
<dbReference type="InterPro" id="IPR014746">
    <property type="entry name" value="Gln_synth/guanido_kin_cat_dom"/>
</dbReference>
<dbReference type="GO" id="GO:0042398">
    <property type="term" value="P:modified amino acid biosynthetic process"/>
    <property type="evidence" value="ECO:0007669"/>
    <property type="project" value="InterPro"/>
</dbReference>
<organism evidence="6 7">
    <name type="scientific">Dictyobacter kobayashii</name>
    <dbReference type="NCBI Taxonomy" id="2014872"/>
    <lineage>
        <taxon>Bacteria</taxon>
        <taxon>Bacillati</taxon>
        <taxon>Chloroflexota</taxon>
        <taxon>Ktedonobacteria</taxon>
        <taxon>Ktedonobacterales</taxon>
        <taxon>Dictyobacteraceae</taxon>
        <taxon>Dictyobacter</taxon>
    </lineage>
</organism>
<dbReference type="PANTHER" id="PTHR36510">
    <property type="entry name" value="GLUTAMATE--CYSTEINE LIGASE 2-RELATED"/>
    <property type="match status" value="1"/>
</dbReference>
<reference evidence="7" key="1">
    <citation type="submission" date="2018-12" db="EMBL/GenBank/DDBJ databases">
        <title>Tengunoibacter tsumagoiensis gen. nov., sp. nov., Dictyobacter kobayashii sp. nov., D. alpinus sp. nov., and D. joshuensis sp. nov. and description of Dictyobacteraceae fam. nov. within the order Ktedonobacterales isolated from Tengu-no-mugimeshi.</title>
        <authorList>
            <person name="Wang C.M."/>
            <person name="Zheng Y."/>
            <person name="Sakai Y."/>
            <person name="Toyoda A."/>
            <person name="Minakuchi Y."/>
            <person name="Abe K."/>
            <person name="Yokota A."/>
            <person name="Yabe S."/>
        </authorList>
    </citation>
    <scope>NUCLEOTIDE SEQUENCE [LARGE SCALE GENOMIC DNA]</scope>
    <source>
        <strain evidence="7">Uno11</strain>
    </source>
</reference>
<dbReference type="Pfam" id="PF04107">
    <property type="entry name" value="GCS2"/>
    <property type="match status" value="1"/>
</dbReference>
<dbReference type="NCBIfam" id="TIGR02050">
    <property type="entry name" value="gshA_cyan_rel"/>
    <property type="match status" value="1"/>
</dbReference>
<comment type="function">
    <text evidence="5">ATP-dependent carboxylate-amine ligase which exhibits weak glutamate--cysteine ligase activity.</text>
</comment>
<evidence type="ECO:0000256" key="3">
    <source>
        <dbReference type="ARBA" id="ARBA00022840"/>
    </source>
</evidence>
<name>A0A402AUS1_9CHLR</name>
<dbReference type="Gene3D" id="3.30.590.20">
    <property type="match status" value="1"/>
</dbReference>
<keyword evidence="7" id="KW-1185">Reference proteome</keyword>
<keyword evidence="1 5" id="KW-0436">Ligase</keyword>
<dbReference type="GO" id="GO:0005524">
    <property type="term" value="F:ATP binding"/>
    <property type="evidence" value="ECO:0007669"/>
    <property type="project" value="UniProtKB-KW"/>
</dbReference>
<evidence type="ECO:0000313" key="6">
    <source>
        <dbReference type="EMBL" id="GCE22799.1"/>
    </source>
</evidence>
<comment type="similarity">
    <text evidence="5">Belongs to the glutamate--cysteine ligase type 2 family. YbdK subfamily.</text>
</comment>
<evidence type="ECO:0000313" key="7">
    <source>
        <dbReference type="Proteomes" id="UP000287188"/>
    </source>
</evidence>
<dbReference type="AlphaFoldDB" id="A0A402AUS1"/>
<evidence type="ECO:0000256" key="5">
    <source>
        <dbReference type="HAMAP-Rule" id="MF_01609"/>
    </source>
</evidence>
<dbReference type="InterPro" id="IPR006336">
    <property type="entry name" value="GCS2"/>
</dbReference>
<evidence type="ECO:0000256" key="2">
    <source>
        <dbReference type="ARBA" id="ARBA00022741"/>
    </source>
</evidence>
<dbReference type="EMBL" id="BIFS01000002">
    <property type="protein sequence ID" value="GCE22799.1"/>
    <property type="molecule type" value="Genomic_DNA"/>
</dbReference>